<keyword evidence="6" id="KW-0645">Protease</keyword>
<evidence type="ECO:0000256" key="4">
    <source>
        <dbReference type="ARBA" id="ARBA00040480"/>
    </source>
</evidence>
<keyword evidence="6" id="KW-0378">Hydrolase</keyword>
<name>A0A518C626_9BACT</name>
<dbReference type="Proteomes" id="UP000318626">
    <property type="component" value="Chromosome"/>
</dbReference>
<dbReference type="SUPFAM" id="SSF52540">
    <property type="entry name" value="P-loop containing nucleoside triphosphate hydrolases"/>
    <property type="match status" value="1"/>
</dbReference>
<feature type="domain" description="AAA+ ATPase" evidence="5">
    <location>
        <begin position="257"/>
        <end position="394"/>
    </location>
</feature>
<protein>
    <recommendedName>
        <fullName evidence="4">Uncharacterized AAA domain-containing protein ycf46</fullName>
    </recommendedName>
</protein>
<evidence type="ECO:0000259" key="5">
    <source>
        <dbReference type="SMART" id="SM00382"/>
    </source>
</evidence>
<reference evidence="7" key="1">
    <citation type="submission" date="2019-02" db="EMBL/GenBank/DDBJ databases">
        <title>Deep-cultivation of Planctomycetes and their phenomic and genomic characterization uncovers novel biology.</title>
        <authorList>
            <person name="Wiegand S."/>
            <person name="Jogler M."/>
            <person name="Boedeker C."/>
            <person name="Pinto D."/>
            <person name="Vollmers J."/>
            <person name="Rivas-Marin E."/>
            <person name="Kohn T."/>
            <person name="Peeters S.H."/>
            <person name="Heuer A."/>
            <person name="Rast P."/>
            <person name="Oberbeckmann S."/>
            <person name="Bunk B."/>
            <person name="Jeske O."/>
            <person name="Meyerdierks A."/>
            <person name="Storesund J.E."/>
            <person name="Kallscheuer N."/>
            <person name="Luecker S."/>
            <person name="Lage O.M."/>
            <person name="Pohl T."/>
            <person name="Merkel B.J."/>
            <person name="Hornburger P."/>
            <person name="Mueller R.-W."/>
            <person name="Bruemmer F."/>
            <person name="Labrenz M."/>
            <person name="Spormann A.M."/>
            <person name="Op den Camp H."/>
            <person name="Overmann J."/>
            <person name="Amann R."/>
            <person name="Jetten M.S.M."/>
            <person name="Mascher T."/>
            <person name="Medema M.H."/>
            <person name="Devos D.P."/>
            <person name="Kaster A.-K."/>
            <person name="Ovreas L."/>
            <person name="Rohde M."/>
            <person name="Galperin M.Y."/>
            <person name="Jogler C."/>
        </authorList>
    </citation>
    <scope>NUCLEOTIDE SEQUENCE [LARGE SCALE GENOMIC DNA]</scope>
    <source>
        <strain evidence="7">Pan97</strain>
    </source>
</reference>
<dbReference type="Gene3D" id="3.40.50.300">
    <property type="entry name" value="P-loop containing nucleotide triphosphate hydrolases"/>
    <property type="match status" value="1"/>
</dbReference>
<dbReference type="SMART" id="SM00382">
    <property type="entry name" value="AAA"/>
    <property type="match status" value="1"/>
</dbReference>
<dbReference type="AlphaFoldDB" id="A0A518C626"/>
<dbReference type="OrthoDB" id="9806903at2"/>
<sequence>MTLSERLAETVRACFAGIWIQSHEHEDALLEIARLCHNEQWKMATWDIDQGLRLSGGTDGSTADTAAGADPLAAVRALSAMADDENPSLLVLVNFHRFLNSAEVVQAMARQIVQGKNNRTFVVVLSPVVQIPTELEKLIVCIEHELPDRDQIDEIARGVATEDGELPTGVELQRVLDAACGLTRYEVEGAFSLSLVRHGRIEPSSIWELKSQTLTKNGLLSLHRGSESFSDLGGLESLKSFCLRAMRPHNGSTRALKPRGVLLLGVPGTGKSAFCKALGNETGRPTLTLDVGALMGSLVGQTEERTRRALRIVDAMQPAVLFVDEVEKALSGVAGSGQTDSGVSARMFGSLLSWLNDHESDVFVVCTANDVTKLPPEFCRAERFDGLFFLDLPGKQQKQAIWRMYLDLFGIEADQRLPDDQHWTGAEIRACCRLAALLDVPLVQAAQNIVPVAVTSAESVDQLRNWASGRCLSADTVGIYTTASGSKAKSRRKIPRDPSVN</sequence>
<dbReference type="GO" id="GO:0016887">
    <property type="term" value="F:ATP hydrolysis activity"/>
    <property type="evidence" value="ECO:0007669"/>
    <property type="project" value="InterPro"/>
</dbReference>
<evidence type="ECO:0000313" key="7">
    <source>
        <dbReference type="Proteomes" id="UP000318626"/>
    </source>
</evidence>
<comment type="similarity">
    <text evidence="3">Belongs to the AAA ATPase family. Highly divergent.</text>
</comment>
<dbReference type="GO" id="GO:0005524">
    <property type="term" value="F:ATP binding"/>
    <property type="evidence" value="ECO:0007669"/>
    <property type="project" value="UniProtKB-KW"/>
</dbReference>
<evidence type="ECO:0000256" key="1">
    <source>
        <dbReference type="ARBA" id="ARBA00022741"/>
    </source>
</evidence>
<organism evidence="6 7">
    <name type="scientific">Bremerella volcania</name>
    <dbReference type="NCBI Taxonomy" id="2527984"/>
    <lineage>
        <taxon>Bacteria</taxon>
        <taxon>Pseudomonadati</taxon>
        <taxon>Planctomycetota</taxon>
        <taxon>Planctomycetia</taxon>
        <taxon>Pirellulales</taxon>
        <taxon>Pirellulaceae</taxon>
        <taxon>Bremerella</taxon>
    </lineage>
</organism>
<dbReference type="InterPro" id="IPR003959">
    <property type="entry name" value="ATPase_AAA_core"/>
</dbReference>
<keyword evidence="6" id="KW-0482">Metalloprotease</keyword>
<dbReference type="InterPro" id="IPR052381">
    <property type="entry name" value="AAA_domain_protein"/>
</dbReference>
<evidence type="ECO:0000256" key="2">
    <source>
        <dbReference type="ARBA" id="ARBA00022840"/>
    </source>
</evidence>
<dbReference type="GO" id="GO:0006508">
    <property type="term" value="P:proteolysis"/>
    <property type="evidence" value="ECO:0007669"/>
    <property type="project" value="UniProtKB-KW"/>
</dbReference>
<keyword evidence="2" id="KW-0067">ATP-binding</keyword>
<proteinExistence type="inferred from homology"/>
<dbReference type="PANTHER" id="PTHR42960:SF1">
    <property type="entry name" value="YCF46 PROTEIN"/>
    <property type="match status" value="1"/>
</dbReference>
<dbReference type="RefSeq" id="WP_144971601.1">
    <property type="nucleotide sequence ID" value="NZ_CP036289.1"/>
</dbReference>
<dbReference type="InterPro" id="IPR027417">
    <property type="entry name" value="P-loop_NTPase"/>
</dbReference>
<dbReference type="GO" id="GO:0008237">
    <property type="term" value="F:metallopeptidase activity"/>
    <property type="evidence" value="ECO:0007669"/>
    <property type="project" value="UniProtKB-KW"/>
</dbReference>
<dbReference type="KEGG" id="bvo:Pan97_16740"/>
<keyword evidence="1" id="KW-0547">Nucleotide-binding</keyword>
<dbReference type="EMBL" id="CP036289">
    <property type="protein sequence ID" value="QDU74662.1"/>
    <property type="molecule type" value="Genomic_DNA"/>
</dbReference>
<dbReference type="Pfam" id="PF00004">
    <property type="entry name" value="AAA"/>
    <property type="match status" value="1"/>
</dbReference>
<dbReference type="PANTHER" id="PTHR42960">
    <property type="entry name" value="YCF46 PROTEIN"/>
    <property type="match status" value="1"/>
</dbReference>
<keyword evidence="7" id="KW-1185">Reference proteome</keyword>
<evidence type="ECO:0000256" key="3">
    <source>
        <dbReference type="ARBA" id="ARBA00038088"/>
    </source>
</evidence>
<accession>A0A518C626</accession>
<gene>
    <name evidence="6" type="primary">ftsH_2</name>
    <name evidence="6" type="ORF">Pan97_16740</name>
</gene>
<evidence type="ECO:0000313" key="6">
    <source>
        <dbReference type="EMBL" id="QDU74662.1"/>
    </source>
</evidence>
<dbReference type="InterPro" id="IPR003593">
    <property type="entry name" value="AAA+_ATPase"/>
</dbReference>